<evidence type="ECO:0000256" key="5">
    <source>
        <dbReference type="ARBA" id="ARBA00022692"/>
    </source>
</evidence>
<dbReference type="PRINTS" id="PR00182">
    <property type="entry name" value="ECOLNEIPORIN"/>
</dbReference>
<dbReference type="GO" id="GO:0009279">
    <property type="term" value="C:cell outer membrane"/>
    <property type="evidence" value="ECO:0007669"/>
    <property type="project" value="UniProtKB-SubCell"/>
</dbReference>
<evidence type="ECO:0000256" key="9">
    <source>
        <dbReference type="ARBA" id="ARBA00023136"/>
    </source>
</evidence>
<evidence type="ECO:0000256" key="2">
    <source>
        <dbReference type="ARBA" id="ARBA00011233"/>
    </source>
</evidence>
<evidence type="ECO:0000256" key="3">
    <source>
        <dbReference type="ARBA" id="ARBA00022448"/>
    </source>
</evidence>
<evidence type="ECO:0000256" key="1">
    <source>
        <dbReference type="ARBA" id="ARBA00004571"/>
    </source>
</evidence>
<dbReference type="AlphaFoldDB" id="A0A1H0R0B6"/>
<evidence type="ECO:0000256" key="7">
    <source>
        <dbReference type="ARBA" id="ARBA00023065"/>
    </source>
</evidence>
<dbReference type="EMBL" id="FNJL01000009">
    <property type="protein sequence ID" value="SDP22907.1"/>
    <property type="molecule type" value="Genomic_DNA"/>
</dbReference>
<keyword evidence="5" id="KW-0812">Transmembrane</keyword>
<dbReference type="InterPro" id="IPR001702">
    <property type="entry name" value="Porin_Gram-ve"/>
</dbReference>
<dbReference type="RefSeq" id="WP_092833938.1">
    <property type="nucleotide sequence ID" value="NZ_CP028290.1"/>
</dbReference>
<dbReference type="GO" id="GO:0034220">
    <property type="term" value="P:monoatomic ion transmembrane transport"/>
    <property type="evidence" value="ECO:0007669"/>
    <property type="project" value="InterPro"/>
</dbReference>
<dbReference type="InterPro" id="IPR023614">
    <property type="entry name" value="Porin_dom_sf"/>
</dbReference>
<dbReference type="Gene3D" id="2.40.160.10">
    <property type="entry name" value="Porin"/>
    <property type="match status" value="1"/>
</dbReference>
<keyword evidence="7" id="KW-0406">Ion transport</keyword>
<dbReference type="PRINTS" id="PR00184">
    <property type="entry name" value="NEISSPPORIN"/>
</dbReference>
<feature type="signal peptide" evidence="11">
    <location>
        <begin position="1"/>
        <end position="28"/>
    </location>
</feature>
<keyword evidence="9" id="KW-0472">Membrane</keyword>
<keyword evidence="6 11" id="KW-0732">Signal</keyword>
<keyword evidence="4" id="KW-1134">Transmembrane beta strand</keyword>
<feature type="domain" description="Porin" evidence="12">
    <location>
        <begin position="13"/>
        <end position="324"/>
    </location>
</feature>
<evidence type="ECO:0000256" key="6">
    <source>
        <dbReference type="ARBA" id="ARBA00022729"/>
    </source>
</evidence>
<evidence type="ECO:0000256" key="4">
    <source>
        <dbReference type="ARBA" id="ARBA00022452"/>
    </source>
</evidence>
<name>A0A1H0R0B6_9BURK</name>
<dbReference type="InterPro" id="IPR002299">
    <property type="entry name" value="Porin_Neis"/>
</dbReference>
<gene>
    <name evidence="13" type="ORF">SAMN04489708_10984</name>
</gene>
<reference evidence="14" key="1">
    <citation type="submission" date="2016-10" db="EMBL/GenBank/DDBJ databases">
        <authorList>
            <person name="Varghese N."/>
            <person name="Submissions S."/>
        </authorList>
    </citation>
    <scope>NUCLEOTIDE SEQUENCE [LARGE SCALE GENOMIC DNA]</scope>
    <source>
        <strain evidence="14">DSM 17101</strain>
    </source>
</reference>
<evidence type="ECO:0000256" key="8">
    <source>
        <dbReference type="ARBA" id="ARBA00023114"/>
    </source>
</evidence>
<proteinExistence type="predicted"/>
<protein>
    <submittedName>
        <fullName evidence="13">Outer membrane protein (Porin)</fullName>
    </submittedName>
</protein>
<keyword evidence="3" id="KW-0813">Transport</keyword>
<keyword evidence="10" id="KW-0998">Cell outer membrane</keyword>
<comment type="subcellular location">
    <subcellularLocation>
        <location evidence="1">Cell outer membrane</location>
        <topology evidence="1">Multi-pass membrane protein</topology>
    </subcellularLocation>
</comment>
<evidence type="ECO:0000313" key="13">
    <source>
        <dbReference type="EMBL" id="SDP22907.1"/>
    </source>
</evidence>
<dbReference type="GO" id="GO:0015288">
    <property type="term" value="F:porin activity"/>
    <property type="evidence" value="ECO:0007669"/>
    <property type="project" value="UniProtKB-KW"/>
</dbReference>
<evidence type="ECO:0000256" key="11">
    <source>
        <dbReference type="SAM" id="SignalP"/>
    </source>
</evidence>
<keyword evidence="14" id="KW-1185">Reference proteome</keyword>
<accession>A0A1H0R0B6</accession>
<organism evidence="13 14">
    <name type="scientific">Paracidovorax cattleyae</name>
    <dbReference type="NCBI Taxonomy" id="80868"/>
    <lineage>
        <taxon>Bacteria</taxon>
        <taxon>Pseudomonadati</taxon>
        <taxon>Pseudomonadota</taxon>
        <taxon>Betaproteobacteria</taxon>
        <taxon>Burkholderiales</taxon>
        <taxon>Comamonadaceae</taxon>
        <taxon>Paracidovorax</taxon>
    </lineage>
</organism>
<dbReference type="Pfam" id="PF13609">
    <property type="entry name" value="Porin_4"/>
    <property type="match status" value="1"/>
</dbReference>
<sequence>MNTHSKTTLAAAAALLAAAGTLPGAAHAQSNVTLYGRVVAGVEYINKIADPTTGQTHSLTRAADNQWGTSMIGFRGKEDLGGGLSAVFNLEGGFSATKGTTGSAFFNRRSLVGLSSASWGTLVVGKNLFNSNDVWNIDPTGQQFMSSATLVRGRNWPGVNNVIEYTTPNFGGFTANVQVGMGEQPGSNKQLRNEGLSLAYAANDLEVRAMLNSRRDANGNYSDAYAYSKDAILGGTYRIGAAKLFAAYEAISAPDAAAGAPSKLKHGWLGVRYDVTPALTLIGAGYRVSANRGNGNATLLMVGADYYLSKRTFLYASLGGVNNSSTANYAADVTVNGPGAGASQRAMYFGMGHSF</sequence>
<keyword evidence="8" id="KW-0626">Porin</keyword>
<comment type="subunit">
    <text evidence="2">Homotrimer.</text>
</comment>
<dbReference type="InterPro" id="IPR050298">
    <property type="entry name" value="Gram-neg_bact_OMP"/>
</dbReference>
<dbReference type="GO" id="GO:0046930">
    <property type="term" value="C:pore complex"/>
    <property type="evidence" value="ECO:0007669"/>
    <property type="project" value="UniProtKB-KW"/>
</dbReference>
<feature type="chain" id="PRO_5011472943" evidence="11">
    <location>
        <begin position="29"/>
        <end position="355"/>
    </location>
</feature>
<evidence type="ECO:0000256" key="10">
    <source>
        <dbReference type="ARBA" id="ARBA00023237"/>
    </source>
</evidence>
<dbReference type="PANTHER" id="PTHR34501:SF9">
    <property type="entry name" value="MAJOR OUTER MEMBRANE PROTEIN P.IA"/>
    <property type="match status" value="1"/>
</dbReference>
<dbReference type="Proteomes" id="UP000199317">
    <property type="component" value="Unassembled WGS sequence"/>
</dbReference>
<dbReference type="CDD" id="cd00342">
    <property type="entry name" value="gram_neg_porins"/>
    <property type="match status" value="1"/>
</dbReference>
<dbReference type="InterPro" id="IPR033900">
    <property type="entry name" value="Gram_neg_porin_domain"/>
</dbReference>
<dbReference type="SUPFAM" id="SSF56935">
    <property type="entry name" value="Porins"/>
    <property type="match status" value="1"/>
</dbReference>
<evidence type="ECO:0000259" key="12">
    <source>
        <dbReference type="Pfam" id="PF13609"/>
    </source>
</evidence>
<dbReference type="PANTHER" id="PTHR34501">
    <property type="entry name" value="PROTEIN YDDL-RELATED"/>
    <property type="match status" value="1"/>
</dbReference>
<evidence type="ECO:0000313" key="14">
    <source>
        <dbReference type="Proteomes" id="UP000199317"/>
    </source>
</evidence>
<dbReference type="OrthoDB" id="6975458at2"/>